<gene>
    <name evidence="1" type="ORF">B0A48_18044</name>
</gene>
<dbReference type="InParanoid" id="A0A1V8SAN7"/>
<dbReference type="OrthoDB" id="2740448at2759"/>
<protein>
    <submittedName>
        <fullName evidence="1">Uncharacterized protein</fullName>
    </submittedName>
</protein>
<dbReference type="STRING" id="1507870.A0A1V8SAN7"/>
<sequence length="153" mass="17006">MAKSKGKNKAGKPTTSTAATPKSYNTLSDLCADHEIWYKILVLIYDLRNIKNDKTSENRTLQTVDPLYISTPYFSLEEADAVKGVKVDAETTLEQAIMKAMENFFEKRRASGDARPCGPHDMVPLYLECLGVGKGEIEDEKFVSRVRRAGLGS</sequence>
<reference evidence="2" key="1">
    <citation type="submission" date="2017-03" db="EMBL/GenBank/DDBJ databases">
        <title>Genomes of endolithic fungi from Antarctica.</title>
        <authorList>
            <person name="Coleine C."/>
            <person name="Masonjones S."/>
            <person name="Stajich J.E."/>
        </authorList>
    </citation>
    <scope>NUCLEOTIDE SEQUENCE [LARGE SCALE GENOMIC DNA]</scope>
    <source>
        <strain evidence="2">CCFEE 5527</strain>
    </source>
</reference>
<comment type="caution">
    <text evidence="1">The sequence shown here is derived from an EMBL/GenBank/DDBJ whole genome shotgun (WGS) entry which is preliminary data.</text>
</comment>
<evidence type="ECO:0000313" key="2">
    <source>
        <dbReference type="Proteomes" id="UP000192596"/>
    </source>
</evidence>
<dbReference type="AlphaFoldDB" id="A0A1V8SAN7"/>
<proteinExistence type="predicted"/>
<accession>A0A1V8SAN7</accession>
<dbReference type="EMBL" id="NAJO01000071">
    <property type="protein sequence ID" value="OQN96129.1"/>
    <property type="molecule type" value="Genomic_DNA"/>
</dbReference>
<organism evidence="1 2">
    <name type="scientific">Cryoendolithus antarcticus</name>
    <dbReference type="NCBI Taxonomy" id="1507870"/>
    <lineage>
        <taxon>Eukaryota</taxon>
        <taxon>Fungi</taxon>
        <taxon>Dikarya</taxon>
        <taxon>Ascomycota</taxon>
        <taxon>Pezizomycotina</taxon>
        <taxon>Dothideomycetes</taxon>
        <taxon>Dothideomycetidae</taxon>
        <taxon>Cladosporiales</taxon>
        <taxon>Cladosporiaceae</taxon>
        <taxon>Cryoendolithus</taxon>
    </lineage>
</organism>
<name>A0A1V8SAN7_9PEZI</name>
<dbReference type="Proteomes" id="UP000192596">
    <property type="component" value="Unassembled WGS sequence"/>
</dbReference>
<evidence type="ECO:0000313" key="1">
    <source>
        <dbReference type="EMBL" id="OQN96129.1"/>
    </source>
</evidence>
<keyword evidence="2" id="KW-1185">Reference proteome</keyword>